<accession>A0ABW4XUA1</accession>
<dbReference type="Pfam" id="PF01594">
    <property type="entry name" value="AI-2E_transport"/>
    <property type="match status" value="1"/>
</dbReference>
<organism evidence="9 10">
    <name type="scientific">Corallincola platygyrae</name>
    <dbReference type="NCBI Taxonomy" id="1193278"/>
    <lineage>
        <taxon>Bacteria</taxon>
        <taxon>Pseudomonadati</taxon>
        <taxon>Pseudomonadota</taxon>
        <taxon>Gammaproteobacteria</taxon>
        <taxon>Alteromonadales</taxon>
        <taxon>Psychromonadaceae</taxon>
        <taxon>Corallincola</taxon>
    </lineage>
</organism>
<feature type="transmembrane region" description="Helical" evidence="8">
    <location>
        <begin position="240"/>
        <end position="266"/>
    </location>
</feature>
<evidence type="ECO:0000256" key="3">
    <source>
        <dbReference type="ARBA" id="ARBA00022448"/>
    </source>
</evidence>
<evidence type="ECO:0000256" key="4">
    <source>
        <dbReference type="ARBA" id="ARBA00022475"/>
    </source>
</evidence>
<dbReference type="PANTHER" id="PTHR21716:SF53">
    <property type="entry name" value="PERMEASE PERM-RELATED"/>
    <property type="match status" value="1"/>
</dbReference>
<reference evidence="10" key="1">
    <citation type="journal article" date="2019" name="Int. J. Syst. Evol. Microbiol.">
        <title>The Global Catalogue of Microorganisms (GCM) 10K type strain sequencing project: providing services to taxonomists for standard genome sequencing and annotation.</title>
        <authorList>
            <consortium name="The Broad Institute Genomics Platform"/>
            <consortium name="The Broad Institute Genome Sequencing Center for Infectious Disease"/>
            <person name="Wu L."/>
            <person name="Ma J."/>
        </authorList>
    </citation>
    <scope>NUCLEOTIDE SEQUENCE [LARGE SCALE GENOMIC DNA]</scope>
    <source>
        <strain evidence="10">CGMCC 1.10992</strain>
    </source>
</reference>
<dbReference type="EMBL" id="JBHUHT010000031">
    <property type="protein sequence ID" value="MFD2098033.1"/>
    <property type="molecule type" value="Genomic_DNA"/>
</dbReference>
<evidence type="ECO:0000256" key="1">
    <source>
        <dbReference type="ARBA" id="ARBA00004651"/>
    </source>
</evidence>
<proteinExistence type="inferred from homology"/>
<comment type="subcellular location">
    <subcellularLocation>
        <location evidence="1">Cell membrane</location>
        <topology evidence="1">Multi-pass membrane protein</topology>
    </subcellularLocation>
</comment>
<evidence type="ECO:0000256" key="2">
    <source>
        <dbReference type="ARBA" id="ARBA00009773"/>
    </source>
</evidence>
<evidence type="ECO:0000256" key="7">
    <source>
        <dbReference type="ARBA" id="ARBA00023136"/>
    </source>
</evidence>
<comment type="caution">
    <text evidence="9">The sequence shown here is derived from an EMBL/GenBank/DDBJ whole genome shotgun (WGS) entry which is preliminary data.</text>
</comment>
<feature type="transmembrane region" description="Helical" evidence="8">
    <location>
        <begin position="278"/>
        <end position="301"/>
    </location>
</feature>
<feature type="transmembrane region" description="Helical" evidence="8">
    <location>
        <begin position="20"/>
        <end position="52"/>
    </location>
</feature>
<gene>
    <name evidence="9" type="ORF">ACFSJ3_18815</name>
</gene>
<keyword evidence="7 8" id="KW-0472">Membrane</keyword>
<keyword evidence="10" id="KW-1185">Reference proteome</keyword>
<feature type="transmembrane region" description="Helical" evidence="8">
    <location>
        <begin position="307"/>
        <end position="332"/>
    </location>
</feature>
<keyword evidence="5 8" id="KW-0812">Transmembrane</keyword>
<keyword evidence="6 8" id="KW-1133">Transmembrane helix</keyword>
<evidence type="ECO:0000313" key="10">
    <source>
        <dbReference type="Proteomes" id="UP001597380"/>
    </source>
</evidence>
<protein>
    <submittedName>
        <fullName evidence="9">AI-2E family transporter</fullName>
    </submittedName>
</protein>
<dbReference type="PANTHER" id="PTHR21716">
    <property type="entry name" value="TRANSMEMBRANE PROTEIN"/>
    <property type="match status" value="1"/>
</dbReference>
<evidence type="ECO:0000256" key="5">
    <source>
        <dbReference type="ARBA" id="ARBA00022692"/>
    </source>
</evidence>
<keyword evidence="4" id="KW-1003">Cell membrane</keyword>
<feature type="transmembrane region" description="Helical" evidence="8">
    <location>
        <begin position="156"/>
        <end position="177"/>
    </location>
</feature>
<keyword evidence="3" id="KW-0813">Transport</keyword>
<evidence type="ECO:0000256" key="6">
    <source>
        <dbReference type="ARBA" id="ARBA00022989"/>
    </source>
</evidence>
<dbReference type="PRINTS" id="PR00173">
    <property type="entry name" value="EDTRNSPORT"/>
</dbReference>
<feature type="transmembrane region" description="Helical" evidence="8">
    <location>
        <begin position="72"/>
        <end position="93"/>
    </location>
</feature>
<evidence type="ECO:0000256" key="8">
    <source>
        <dbReference type="SAM" id="Phobius"/>
    </source>
</evidence>
<name>A0ABW4XUA1_9GAMM</name>
<dbReference type="InterPro" id="IPR002549">
    <property type="entry name" value="AI-2E-like"/>
</dbReference>
<feature type="transmembrane region" description="Helical" evidence="8">
    <location>
        <begin position="217"/>
        <end position="234"/>
    </location>
</feature>
<dbReference type="Proteomes" id="UP001597380">
    <property type="component" value="Unassembled WGS sequence"/>
</dbReference>
<evidence type="ECO:0000313" key="9">
    <source>
        <dbReference type="EMBL" id="MFD2098033.1"/>
    </source>
</evidence>
<comment type="similarity">
    <text evidence="2">Belongs to the autoinducer-2 exporter (AI-2E) (TC 2.A.86) family.</text>
</comment>
<sequence length="363" mass="40044">MLEMLNRWYRRKFSDPAAVTLSFILLSGFAIIYFFGGLLAPILTAIVIAFLLEWPVSQLSKRGLPRGLSASLVLMSFVGVSLLVILVAVPIIWQQAFNLVKELPSMIGEAQIYLSALPEKYPGLIQVEQIDNLMATLRTKIIEMGEGIISMSLNSLVSLVALLVYAILVPLLLFFFLKDKDILLSSLDRFLPTNRDLAYQVGREMNGQIMNYIRGKVIEILIVGGASYITFVVMDLRYPALLGLLVGFSVLIPYIGATVVTIPVAMVALFQWGLGPEFWYLMLAYAIIQVLDGNVLVPILFSEAVNLHPVAIIVAVLFFGGVWGFWGVFFAIPLATLVKAVVNAWPTHASHEEPPPDENEASA</sequence>
<dbReference type="RefSeq" id="WP_345342309.1">
    <property type="nucleotide sequence ID" value="NZ_BAABLI010000034.1"/>
</dbReference>